<accession>A0A099YDY8</accession>
<proteinExistence type="predicted"/>
<gene>
    <name evidence="1" type="ORF">LX03_06960</name>
</gene>
<protein>
    <submittedName>
        <fullName evidence="1">Uncharacterized protein</fullName>
    </submittedName>
</protein>
<dbReference type="Proteomes" id="UP000030001">
    <property type="component" value="Unassembled WGS sequence"/>
</dbReference>
<evidence type="ECO:0000313" key="1">
    <source>
        <dbReference type="EMBL" id="KGL66785.1"/>
    </source>
</evidence>
<sequence length="189" mass="20448">MADENAKQVLVYTYDTADRLHAFTGTISVAEGTALTDGQTDVAPADNNQFFNGTKWVGGDQLVTAYHYDANGYWDGSVLIPDGAPLEANETTVVPYDANGAGMYKPKFDATQGKWVETLTKEEIDALNKPAPAKPTAEQQMISLLGQRVAKTNAENVQIKQDNTQLKQMVSMLGQTVAQLKAQSTTTTN</sequence>
<name>A0A099YDY8_LIMMU</name>
<evidence type="ECO:0000313" key="2">
    <source>
        <dbReference type="Proteomes" id="UP000030001"/>
    </source>
</evidence>
<comment type="caution">
    <text evidence="1">The sequence shown here is derived from an EMBL/GenBank/DDBJ whole genome shotgun (WGS) entry which is preliminary data.</text>
</comment>
<organism evidence="1 2">
    <name type="scientific">Limosilactobacillus mucosae</name>
    <name type="common">Lactobacillus mucosae</name>
    <dbReference type="NCBI Taxonomy" id="97478"/>
    <lineage>
        <taxon>Bacteria</taxon>
        <taxon>Bacillati</taxon>
        <taxon>Bacillota</taxon>
        <taxon>Bacilli</taxon>
        <taxon>Lactobacillales</taxon>
        <taxon>Lactobacillaceae</taxon>
        <taxon>Limosilactobacillus</taxon>
    </lineage>
</organism>
<dbReference type="EMBL" id="JROC01000033">
    <property type="protein sequence ID" value="KGL66785.1"/>
    <property type="molecule type" value="Genomic_DNA"/>
</dbReference>
<reference evidence="1 2" key="1">
    <citation type="submission" date="2014-09" db="EMBL/GenBank/DDBJ databases">
        <title>Lactobacillus mucosae CRL573 Genome Sequencing.</title>
        <authorList>
            <person name="Bleckwedel J."/>
            <person name="Teran L.C."/>
            <person name="Bonacina J."/>
            <person name="Saavedra L."/>
            <person name="Mozzi F.B."/>
            <person name="Raya R.R."/>
        </authorList>
    </citation>
    <scope>NUCLEOTIDE SEQUENCE [LARGE SCALE GENOMIC DNA]</scope>
    <source>
        <strain evidence="1 2">CRL573</strain>
    </source>
</reference>
<dbReference type="AlphaFoldDB" id="A0A099YDY8"/>